<dbReference type="Proteomes" id="UP000242525">
    <property type="component" value="Unassembled WGS sequence"/>
</dbReference>
<evidence type="ECO:0000256" key="4">
    <source>
        <dbReference type="ARBA" id="ARBA00022692"/>
    </source>
</evidence>
<organism evidence="9 10">
    <name type="scientific">Geotrichum candidum</name>
    <name type="common">Oospora lactis</name>
    <name type="synonym">Dipodascus geotrichum</name>
    <dbReference type="NCBI Taxonomy" id="1173061"/>
    <lineage>
        <taxon>Eukaryota</taxon>
        <taxon>Fungi</taxon>
        <taxon>Dikarya</taxon>
        <taxon>Ascomycota</taxon>
        <taxon>Saccharomycotina</taxon>
        <taxon>Dipodascomycetes</taxon>
        <taxon>Dipodascales</taxon>
        <taxon>Dipodascaceae</taxon>
        <taxon>Geotrichum</taxon>
    </lineage>
</organism>
<keyword evidence="4 8" id="KW-0812">Transmembrane</keyword>
<keyword evidence="5 8" id="KW-0256">Endoplasmic reticulum</keyword>
<dbReference type="STRING" id="1173061.A0A0J9YH86"/>
<evidence type="ECO:0000256" key="8">
    <source>
        <dbReference type="RuleBase" id="RU361136"/>
    </source>
</evidence>
<evidence type="ECO:0000313" key="9">
    <source>
        <dbReference type="EMBL" id="CDO51097.1"/>
    </source>
</evidence>
<dbReference type="GO" id="GO:0008250">
    <property type="term" value="C:oligosaccharyltransferase complex"/>
    <property type="evidence" value="ECO:0007669"/>
    <property type="project" value="InterPro"/>
</dbReference>
<name>A0A0J9YH86_GEOCN</name>
<protein>
    <recommendedName>
        <fullName evidence="8">Dolichyl-diphosphooligosaccharide--protein glycosyltransferase subunit OST2</fullName>
        <shortName evidence="8">Oligosaccharyl transferase subunit OST2</shortName>
    </recommendedName>
</protein>
<comment type="function">
    <text evidence="8">Subunit of the oligosaccharyl transferase (OST) complex that catalyzes the initial transfer of a defined glycan (Glc(3)Man(9)GlcNAc(2) in eukaryotes) from the lipid carrier dolichol-pyrophosphate to an asparagine residue within an Asn-X-Ser/Thr consensus motif in nascent polypeptide chains, the first step in protein N-glycosylation. N-glycosylation occurs cotranslationally and the complex associates with the Sec61 complex at the channel-forming translocon complex that mediates protein translocation across the endoplasmic reticulum (ER). All subunits are required for a maximal enzyme activity.</text>
</comment>
<evidence type="ECO:0000256" key="3">
    <source>
        <dbReference type="ARBA" id="ARBA00009386"/>
    </source>
</evidence>
<evidence type="ECO:0000313" key="10">
    <source>
        <dbReference type="Proteomes" id="UP000242525"/>
    </source>
</evidence>
<dbReference type="PIRSF" id="PIRSF005588">
    <property type="entry name" value="DAD"/>
    <property type="match status" value="1"/>
</dbReference>
<dbReference type="OrthoDB" id="445566at2759"/>
<comment type="subcellular location">
    <subcellularLocation>
        <location evidence="1 8">Endoplasmic reticulum membrane</location>
        <topology evidence="1 8">Multi-pass membrane protein</topology>
    </subcellularLocation>
</comment>
<comment type="pathway">
    <text evidence="2 8">Protein modification; protein glycosylation.</text>
</comment>
<evidence type="ECO:0000256" key="1">
    <source>
        <dbReference type="ARBA" id="ARBA00004477"/>
    </source>
</evidence>
<evidence type="ECO:0000256" key="6">
    <source>
        <dbReference type="ARBA" id="ARBA00022989"/>
    </source>
</evidence>
<dbReference type="PANTHER" id="PTHR10705:SF0">
    <property type="entry name" value="DOLICHYL-DIPHOSPHOOLIGOSACCHARIDE--PROTEIN GLYCOSYLTRANSFERASE SUBUNIT DAD1"/>
    <property type="match status" value="1"/>
</dbReference>
<comment type="caution">
    <text evidence="9">The sequence shown here is derived from an EMBL/GenBank/DDBJ whole genome shotgun (WGS) entry which is preliminary data.</text>
</comment>
<keyword evidence="6 8" id="KW-1133">Transmembrane helix</keyword>
<reference evidence="9" key="1">
    <citation type="submission" date="2014-03" db="EMBL/GenBank/DDBJ databases">
        <authorList>
            <person name="Casaregola S."/>
        </authorList>
    </citation>
    <scope>NUCLEOTIDE SEQUENCE [LARGE SCALE GENOMIC DNA]</scope>
    <source>
        <strain evidence="9">CLIB 918</strain>
    </source>
</reference>
<sequence length="148" mass="15997">MAKKSTSSSAAAKAAENAGMAPLAPTTTNSIKSTSGGLSYNQLGQNLYKTYITSSSKRIKLIDSFLIFLVLLGIFQFAFCLVVGTFPFNAFLGGFGATVGQFVLLASLRIQINENNYGQFKAVSPERAFGDFVFGSLILHFIVYHFIN</sequence>
<dbReference type="Pfam" id="PF02109">
    <property type="entry name" value="DAD"/>
    <property type="match status" value="1"/>
</dbReference>
<dbReference type="UniPathway" id="UPA00378"/>
<evidence type="ECO:0000256" key="7">
    <source>
        <dbReference type="ARBA" id="ARBA00023136"/>
    </source>
</evidence>
<dbReference type="AlphaFoldDB" id="A0A0J9YH86"/>
<dbReference type="InterPro" id="IPR003038">
    <property type="entry name" value="DAD/Ost2"/>
</dbReference>
<evidence type="ECO:0000256" key="2">
    <source>
        <dbReference type="ARBA" id="ARBA00004922"/>
    </source>
</evidence>
<feature type="transmembrane region" description="Helical" evidence="8">
    <location>
        <begin position="65"/>
        <end position="84"/>
    </location>
</feature>
<comment type="similarity">
    <text evidence="3 8">Belongs to the DAD/OST2 family.</text>
</comment>
<dbReference type="GO" id="GO:0006487">
    <property type="term" value="P:protein N-linked glycosylation"/>
    <property type="evidence" value="ECO:0007669"/>
    <property type="project" value="TreeGrafter"/>
</dbReference>
<keyword evidence="7 8" id="KW-0472">Membrane</keyword>
<accession>A0A0J9YH86</accession>
<comment type="subunit">
    <text evidence="8">Component of the oligosaccharyltransferase (OST) complex.</text>
</comment>
<proteinExistence type="inferred from homology"/>
<feature type="transmembrane region" description="Helical" evidence="8">
    <location>
        <begin position="128"/>
        <end position="147"/>
    </location>
</feature>
<keyword evidence="10" id="KW-1185">Reference proteome</keyword>
<feature type="transmembrane region" description="Helical" evidence="8">
    <location>
        <begin position="90"/>
        <end position="108"/>
    </location>
</feature>
<dbReference type="EMBL" id="CCBN010000001">
    <property type="protein sequence ID" value="CDO51097.1"/>
    <property type="molecule type" value="Genomic_DNA"/>
</dbReference>
<dbReference type="PANTHER" id="PTHR10705">
    <property type="entry name" value="DOLICHYL-DIPHOSPHOOLIGOSACCHARIDE--PROTEIN GLYCOSYLTRANSFERASE SUBUNIT DAD1"/>
    <property type="match status" value="1"/>
</dbReference>
<gene>
    <name evidence="9" type="ORF">BN980_GECA01s00780g</name>
</gene>
<evidence type="ECO:0000256" key="5">
    <source>
        <dbReference type="ARBA" id="ARBA00022824"/>
    </source>
</evidence>